<evidence type="ECO:0000313" key="5">
    <source>
        <dbReference type="Proteomes" id="UP000565441"/>
    </source>
</evidence>
<dbReference type="Pfam" id="PF24855">
    <property type="entry name" value="DUF7729"/>
    <property type="match status" value="1"/>
</dbReference>
<evidence type="ECO:0000256" key="1">
    <source>
        <dbReference type="SAM" id="MobiDB-lite"/>
    </source>
</evidence>
<feature type="domain" description="DUF7729" evidence="3">
    <location>
        <begin position="143"/>
        <end position="353"/>
    </location>
</feature>
<reference evidence="4 5" key="1">
    <citation type="journal article" date="2020" name="ISME J.">
        <title>Uncovering the hidden diversity of litter-decomposition mechanisms in mushroom-forming fungi.</title>
        <authorList>
            <person name="Floudas D."/>
            <person name="Bentzer J."/>
            <person name="Ahren D."/>
            <person name="Johansson T."/>
            <person name="Persson P."/>
            <person name="Tunlid A."/>
        </authorList>
    </citation>
    <scope>NUCLEOTIDE SEQUENCE [LARGE SCALE GENOMIC DNA]</scope>
    <source>
        <strain evidence="4 5">CBS 661.87</strain>
    </source>
</reference>
<dbReference type="OrthoDB" id="2564812at2759"/>
<gene>
    <name evidence="4" type="ORF">D9615_008317</name>
</gene>
<comment type="caution">
    <text evidence="4">The sequence shown here is derived from an EMBL/GenBank/DDBJ whole genome shotgun (WGS) entry which is preliminary data.</text>
</comment>
<organism evidence="4 5">
    <name type="scientific">Tricholomella constricta</name>
    <dbReference type="NCBI Taxonomy" id="117010"/>
    <lineage>
        <taxon>Eukaryota</taxon>
        <taxon>Fungi</taxon>
        <taxon>Dikarya</taxon>
        <taxon>Basidiomycota</taxon>
        <taxon>Agaricomycotina</taxon>
        <taxon>Agaricomycetes</taxon>
        <taxon>Agaricomycetidae</taxon>
        <taxon>Agaricales</taxon>
        <taxon>Tricholomatineae</taxon>
        <taxon>Lyophyllaceae</taxon>
        <taxon>Tricholomella</taxon>
    </lineage>
</organism>
<sequence>MFTPPPSPRPRPMTRDDTPRTPVLEAGTTKIFPPVEAKRRIGRRTRWTIILVPLVLVLITASTRYLLHPMAFDIFAGAPGTLSWEKLASQGLNWTPHQRHRELDPRQLATFISSSTSDNFSPTATANAPAPTIPSSPPILPTPFPQPYDASFSQNFSSLSCFQFFSNMTSTPAFRACRPLSLLLDNSAVFIDAQANLTLLNSIVWGTCNTNTEEDQCISNMGWFATNLETACARDLEDQNTMAVKALIDLRAYSLMRNTGCLTDPTTNTYCYLNAVRNPNPSDLYFYGLPLGTRIARMTNATCSACTRSVMGIYSAALNDPAQAAGLTGLKKTYNEAADLAVEQCGSGYAVTQVQNGASSRLGWSRSWWTGGAVVLLCTLLQALS</sequence>
<name>A0A8H5HD22_9AGAR</name>
<accession>A0A8H5HD22</accession>
<proteinExistence type="predicted"/>
<keyword evidence="2" id="KW-0472">Membrane</keyword>
<evidence type="ECO:0000256" key="2">
    <source>
        <dbReference type="SAM" id="Phobius"/>
    </source>
</evidence>
<feature type="transmembrane region" description="Helical" evidence="2">
    <location>
        <begin position="47"/>
        <end position="67"/>
    </location>
</feature>
<feature type="region of interest" description="Disordered" evidence="1">
    <location>
        <begin position="1"/>
        <end position="24"/>
    </location>
</feature>
<keyword evidence="5" id="KW-1185">Reference proteome</keyword>
<dbReference type="AlphaFoldDB" id="A0A8H5HD22"/>
<dbReference type="InterPro" id="IPR056146">
    <property type="entry name" value="DUF7729"/>
</dbReference>
<feature type="compositionally biased region" description="Low complexity" evidence="1">
    <location>
        <begin position="119"/>
        <end position="130"/>
    </location>
</feature>
<dbReference type="PANTHER" id="PTHR39460">
    <property type="entry name" value="EXPRESSED PROTEIN"/>
    <property type="match status" value="1"/>
</dbReference>
<keyword evidence="2" id="KW-0812">Transmembrane</keyword>
<keyword evidence="2" id="KW-1133">Transmembrane helix</keyword>
<protein>
    <recommendedName>
        <fullName evidence="3">DUF7729 domain-containing protein</fullName>
    </recommendedName>
</protein>
<evidence type="ECO:0000313" key="4">
    <source>
        <dbReference type="EMBL" id="KAF5381301.1"/>
    </source>
</evidence>
<dbReference type="Proteomes" id="UP000565441">
    <property type="component" value="Unassembled WGS sequence"/>
</dbReference>
<dbReference type="EMBL" id="JAACJP010000011">
    <property type="protein sequence ID" value="KAF5381301.1"/>
    <property type="molecule type" value="Genomic_DNA"/>
</dbReference>
<feature type="compositionally biased region" description="Pro residues" evidence="1">
    <location>
        <begin position="1"/>
        <end position="11"/>
    </location>
</feature>
<evidence type="ECO:0000259" key="3">
    <source>
        <dbReference type="Pfam" id="PF24855"/>
    </source>
</evidence>
<feature type="region of interest" description="Disordered" evidence="1">
    <location>
        <begin position="115"/>
        <end position="139"/>
    </location>
</feature>
<dbReference type="PANTHER" id="PTHR39460:SF1">
    <property type="entry name" value="C6 TRANSCRIPTION FACTOR"/>
    <property type="match status" value="1"/>
</dbReference>